<feature type="compositionally biased region" description="Low complexity" evidence="1">
    <location>
        <begin position="203"/>
        <end position="254"/>
    </location>
</feature>
<keyword evidence="4" id="KW-1185">Reference proteome</keyword>
<dbReference type="Proteomes" id="UP001175001">
    <property type="component" value="Unassembled WGS sequence"/>
</dbReference>
<evidence type="ECO:0000313" key="4">
    <source>
        <dbReference type="Proteomes" id="UP001175001"/>
    </source>
</evidence>
<sequence>MLSKTLLTAYLAILVEARFGQEQVPIQAISEVQGGQPGQAQTIAGAAISDLLAAANPCDKLQRGDQILAELGTGADALAAAIGMVAAEQNFNPFNTDKPTICSDPTLPTSAALRGITPLVDPDVDGADVANALSNQTRANPLDATGLSVADLLQQNGFTNFATKDSNGNAGAAGDANASNANAGSASASGTAAAATAAADVSSSSTSCNTNADQQQQQQQQSSNSNSSSASNANSNSSTAAAASSAGSGQTASSKNLDFGKCTPTMKFVGGLNGRPADEFTFQAIDPLVAKGQQEALNPNIITNRICDQLTNVCDAADDAKAACLDAKAQIEALGTRDQSTADAWNEALGFAGAASARKMMVRSMRRGVRGGVRREVMDWTKVRA</sequence>
<feature type="chain" id="PRO_5041326163" description="Circumsporozoite protein" evidence="2">
    <location>
        <begin position="18"/>
        <end position="385"/>
    </location>
</feature>
<proteinExistence type="predicted"/>
<feature type="signal peptide" evidence="2">
    <location>
        <begin position="1"/>
        <end position="17"/>
    </location>
</feature>
<name>A0AA39YW49_9PEZI</name>
<keyword evidence="2" id="KW-0732">Signal</keyword>
<evidence type="ECO:0000256" key="2">
    <source>
        <dbReference type="SAM" id="SignalP"/>
    </source>
</evidence>
<organism evidence="3 4">
    <name type="scientific">Lasiodiplodia hormozganensis</name>
    <dbReference type="NCBI Taxonomy" id="869390"/>
    <lineage>
        <taxon>Eukaryota</taxon>
        <taxon>Fungi</taxon>
        <taxon>Dikarya</taxon>
        <taxon>Ascomycota</taxon>
        <taxon>Pezizomycotina</taxon>
        <taxon>Dothideomycetes</taxon>
        <taxon>Dothideomycetes incertae sedis</taxon>
        <taxon>Botryosphaeriales</taxon>
        <taxon>Botryosphaeriaceae</taxon>
        <taxon>Lasiodiplodia</taxon>
    </lineage>
</organism>
<evidence type="ECO:0000256" key="1">
    <source>
        <dbReference type="SAM" id="MobiDB-lite"/>
    </source>
</evidence>
<evidence type="ECO:0008006" key="5">
    <source>
        <dbReference type="Google" id="ProtNLM"/>
    </source>
</evidence>
<reference evidence="3" key="1">
    <citation type="submission" date="2023-06" db="EMBL/GenBank/DDBJ databases">
        <title>Multi-omics analyses reveal the molecular pathogenesis toolkit of Lasiodiplodia hormozganensis, a cross-kingdom pathogen.</title>
        <authorList>
            <person name="Felix C."/>
            <person name="Meneses R."/>
            <person name="Goncalves M.F.M."/>
            <person name="Tilleman L."/>
            <person name="Duarte A.S."/>
            <person name="Jorrin-Novo J.V."/>
            <person name="Van De Peer Y."/>
            <person name="Deforce D."/>
            <person name="Van Nieuwerburgh F."/>
            <person name="Esteves A.C."/>
            <person name="Alves A."/>
        </authorList>
    </citation>
    <scope>NUCLEOTIDE SEQUENCE</scope>
    <source>
        <strain evidence="3">CBS 339.90</strain>
    </source>
</reference>
<gene>
    <name evidence="3" type="ORF">DIS24_g3871</name>
</gene>
<comment type="caution">
    <text evidence="3">The sequence shown here is derived from an EMBL/GenBank/DDBJ whole genome shotgun (WGS) entry which is preliminary data.</text>
</comment>
<protein>
    <recommendedName>
        <fullName evidence="5">Circumsporozoite protein</fullName>
    </recommendedName>
</protein>
<dbReference type="EMBL" id="JAUJDW010000013">
    <property type="protein sequence ID" value="KAK0659673.1"/>
    <property type="molecule type" value="Genomic_DNA"/>
</dbReference>
<feature type="region of interest" description="Disordered" evidence="1">
    <location>
        <begin position="203"/>
        <end position="256"/>
    </location>
</feature>
<accession>A0AA39YW49</accession>
<evidence type="ECO:0000313" key="3">
    <source>
        <dbReference type="EMBL" id="KAK0659673.1"/>
    </source>
</evidence>
<dbReference type="AlphaFoldDB" id="A0AA39YW49"/>